<dbReference type="InterPro" id="IPR000212">
    <property type="entry name" value="DNA_helicase_UvrD/REP"/>
</dbReference>
<dbReference type="OrthoDB" id="9810135at2"/>
<evidence type="ECO:0000256" key="11">
    <source>
        <dbReference type="ARBA" id="ARBA00023204"/>
    </source>
</evidence>
<gene>
    <name evidence="20" type="primary">recB</name>
    <name evidence="20" type="ORF">DSOUD_2068</name>
</gene>
<dbReference type="CDD" id="cd22352">
    <property type="entry name" value="RecB_C-like"/>
    <property type="match status" value="1"/>
</dbReference>
<evidence type="ECO:0000256" key="7">
    <source>
        <dbReference type="ARBA" id="ARBA00022839"/>
    </source>
</evidence>
<protein>
    <recommendedName>
        <fullName evidence="14">DNA 3'-5' helicase</fullName>
        <ecNumber evidence="14">5.6.2.4</ecNumber>
    </recommendedName>
</protein>
<evidence type="ECO:0000256" key="6">
    <source>
        <dbReference type="ARBA" id="ARBA00022806"/>
    </source>
</evidence>
<dbReference type="STRING" id="1603606.DSOUD_2068"/>
<dbReference type="GO" id="GO:0043138">
    <property type="term" value="F:3'-5' DNA helicase activity"/>
    <property type="evidence" value="ECO:0007669"/>
    <property type="project" value="UniProtKB-EC"/>
</dbReference>
<dbReference type="GO" id="GO:0009338">
    <property type="term" value="C:exodeoxyribonuclease V complex"/>
    <property type="evidence" value="ECO:0007669"/>
    <property type="project" value="TreeGrafter"/>
</dbReference>
<dbReference type="SUPFAM" id="SSF52980">
    <property type="entry name" value="Restriction endonuclease-like"/>
    <property type="match status" value="1"/>
</dbReference>
<dbReference type="Gene3D" id="3.40.50.300">
    <property type="entry name" value="P-loop containing nucleotide triphosphate hydrolases"/>
    <property type="match status" value="2"/>
</dbReference>
<evidence type="ECO:0000259" key="19">
    <source>
        <dbReference type="PROSITE" id="PS51217"/>
    </source>
</evidence>
<dbReference type="NCBIfam" id="TIGR00609">
    <property type="entry name" value="recB"/>
    <property type="match status" value="1"/>
</dbReference>
<feature type="binding site" evidence="16">
    <location>
        <begin position="19"/>
        <end position="26"/>
    </location>
    <ligand>
        <name>ATP</name>
        <dbReference type="ChEBI" id="CHEBI:30616"/>
    </ligand>
</feature>
<dbReference type="PANTHER" id="PTHR11070">
    <property type="entry name" value="UVRD / RECB / PCRA DNA HELICASE FAMILY MEMBER"/>
    <property type="match status" value="1"/>
</dbReference>
<dbReference type="GO" id="GO:0000725">
    <property type="term" value="P:recombinational repair"/>
    <property type="evidence" value="ECO:0007669"/>
    <property type="project" value="TreeGrafter"/>
</dbReference>
<evidence type="ECO:0000256" key="16">
    <source>
        <dbReference type="PROSITE-ProRule" id="PRU00560"/>
    </source>
</evidence>
<dbReference type="RefSeq" id="WP_053550896.1">
    <property type="nucleotide sequence ID" value="NZ_CP010802.1"/>
</dbReference>
<dbReference type="GO" id="GO:0008854">
    <property type="term" value="F:exodeoxyribonuclease V activity"/>
    <property type="evidence" value="ECO:0007669"/>
    <property type="project" value="InterPro"/>
</dbReference>
<dbReference type="InterPro" id="IPR027417">
    <property type="entry name" value="P-loop_NTPase"/>
</dbReference>
<keyword evidence="7" id="KW-0269">Exonuclease</keyword>
<keyword evidence="4" id="KW-0227">DNA damage</keyword>
<dbReference type="Pfam" id="PF00580">
    <property type="entry name" value="UvrD-helicase"/>
    <property type="match status" value="1"/>
</dbReference>
<keyword evidence="3 16" id="KW-0547">Nucleotide-binding</keyword>
<comment type="catalytic activity">
    <reaction evidence="13">
        <text>Couples ATP hydrolysis with the unwinding of duplex DNA by translocating in the 3'-5' direction.</text>
        <dbReference type="EC" id="5.6.2.4"/>
    </reaction>
</comment>
<keyword evidence="5 16" id="KW-0378">Hydrolase</keyword>
<evidence type="ECO:0000256" key="8">
    <source>
        <dbReference type="ARBA" id="ARBA00022840"/>
    </source>
</evidence>
<dbReference type="GO" id="GO:0046872">
    <property type="term" value="F:metal ion binding"/>
    <property type="evidence" value="ECO:0007669"/>
    <property type="project" value="UniProtKB-KW"/>
</dbReference>
<evidence type="ECO:0000256" key="17">
    <source>
        <dbReference type="SAM" id="MobiDB-lite"/>
    </source>
</evidence>
<evidence type="ECO:0000256" key="12">
    <source>
        <dbReference type="ARBA" id="ARBA00023235"/>
    </source>
</evidence>
<keyword evidence="1" id="KW-0540">Nuclease</keyword>
<dbReference type="KEGG" id="des:DSOUD_2068"/>
<dbReference type="PROSITE" id="PS51198">
    <property type="entry name" value="UVRD_HELICASE_ATP_BIND"/>
    <property type="match status" value="1"/>
</dbReference>
<dbReference type="PROSITE" id="PS51217">
    <property type="entry name" value="UVRD_HELICASE_CTER"/>
    <property type="match status" value="1"/>
</dbReference>
<dbReference type="Gene3D" id="1.10.486.10">
    <property type="entry name" value="PCRA, domain 4"/>
    <property type="match status" value="1"/>
</dbReference>
<keyword evidence="6 16" id="KW-0347">Helicase</keyword>
<evidence type="ECO:0000256" key="3">
    <source>
        <dbReference type="ARBA" id="ARBA00022741"/>
    </source>
</evidence>
<dbReference type="Proteomes" id="UP000057158">
    <property type="component" value="Chromosome"/>
</dbReference>
<organism evidence="20 21">
    <name type="scientific">Desulfuromonas soudanensis</name>
    <dbReference type="NCBI Taxonomy" id="1603606"/>
    <lineage>
        <taxon>Bacteria</taxon>
        <taxon>Pseudomonadati</taxon>
        <taxon>Thermodesulfobacteriota</taxon>
        <taxon>Desulfuromonadia</taxon>
        <taxon>Desulfuromonadales</taxon>
        <taxon>Desulfuromonadaceae</taxon>
        <taxon>Desulfuromonas</taxon>
    </lineage>
</organism>
<evidence type="ECO:0000256" key="15">
    <source>
        <dbReference type="ARBA" id="ARBA00048988"/>
    </source>
</evidence>
<dbReference type="InterPro" id="IPR011604">
    <property type="entry name" value="PDDEXK-like_dom_sf"/>
</dbReference>
<dbReference type="GO" id="GO:0016887">
    <property type="term" value="F:ATP hydrolysis activity"/>
    <property type="evidence" value="ECO:0007669"/>
    <property type="project" value="RHEA"/>
</dbReference>
<evidence type="ECO:0000313" key="20">
    <source>
        <dbReference type="EMBL" id="ALC16835.1"/>
    </source>
</evidence>
<proteinExistence type="inferred from homology"/>
<keyword evidence="10" id="KW-0238">DNA-binding</keyword>
<evidence type="ECO:0000256" key="1">
    <source>
        <dbReference type="ARBA" id="ARBA00022722"/>
    </source>
</evidence>
<feature type="region of interest" description="Disordered" evidence="17">
    <location>
        <begin position="935"/>
        <end position="956"/>
    </location>
</feature>
<accession>A0A0M4D711</accession>
<dbReference type="InterPro" id="IPR014016">
    <property type="entry name" value="UvrD-like_ATP-bd"/>
</dbReference>
<feature type="domain" description="UvrD-like helicase ATP-binding" evidence="18">
    <location>
        <begin position="1"/>
        <end position="454"/>
    </location>
</feature>
<dbReference type="PATRIC" id="fig|1603606.3.peg.2237"/>
<feature type="domain" description="UvrD-like helicase C-terminal" evidence="19">
    <location>
        <begin position="485"/>
        <end position="756"/>
    </location>
</feature>
<evidence type="ECO:0000256" key="9">
    <source>
        <dbReference type="ARBA" id="ARBA00022842"/>
    </source>
</evidence>
<evidence type="ECO:0000256" key="2">
    <source>
        <dbReference type="ARBA" id="ARBA00022723"/>
    </source>
</evidence>
<evidence type="ECO:0000256" key="14">
    <source>
        <dbReference type="ARBA" id="ARBA00034808"/>
    </source>
</evidence>
<dbReference type="EMBL" id="CP010802">
    <property type="protein sequence ID" value="ALC16835.1"/>
    <property type="molecule type" value="Genomic_DNA"/>
</dbReference>
<dbReference type="GO" id="GO:0005829">
    <property type="term" value="C:cytosol"/>
    <property type="evidence" value="ECO:0007669"/>
    <property type="project" value="TreeGrafter"/>
</dbReference>
<dbReference type="InterPro" id="IPR004586">
    <property type="entry name" value="RecB"/>
</dbReference>
<dbReference type="GO" id="GO:0005524">
    <property type="term" value="F:ATP binding"/>
    <property type="evidence" value="ECO:0007669"/>
    <property type="project" value="UniProtKB-UniRule"/>
</dbReference>
<dbReference type="PANTHER" id="PTHR11070:SF23">
    <property type="entry name" value="RECBCD ENZYME SUBUNIT RECB"/>
    <property type="match status" value="1"/>
</dbReference>
<keyword evidence="21" id="KW-1185">Reference proteome</keyword>
<keyword evidence="2" id="KW-0479">Metal-binding</keyword>
<evidence type="ECO:0000256" key="10">
    <source>
        <dbReference type="ARBA" id="ARBA00023125"/>
    </source>
</evidence>
<reference evidence="20 21" key="1">
    <citation type="submission" date="2015-07" db="EMBL/GenBank/DDBJ databases">
        <title>Isolation and Genomic Characterization of a Novel Halophilic Metal-Reducing Deltaproteobacterium from the Deep Subsurface.</title>
        <authorList>
            <person name="Badalamenti J.P."/>
            <person name="Summers Z.M."/>
            <person name="Gralnick J.A."/>
            <person name="Bond D.R."/>
        </authorList>
    </citation>
    <scope>NUCLEOTIDE SEQUENCE [LARGE SCALE GENOMIC DNA]</scope>
    <source>
        <strain evidence="20 21">WTL</strain>
    </source>
</reference>
<sequence>MKHFDLDHGPITGRHLIEASAGTGKTFTIAGLFVRLVLERRLAVKEILVVTFTEAATEELRDRIRRRLREALTALVAGESADPFLGALLGKIPKTEEDASREVLRQALNAFDEAAIHTIHGFCQRVLSESAFESGSLFDTELVIDERPLLQEVVDDFWRIRFHGASPTFLAYLQSKTLQVGGRSEAFSPEALARFAAPFLGKGVLRVIPETAPPDVAALEESCSKKFSRLQAEWARSGGEVRSLLLGQSVLHKGSYKPANLPGWIVGLEDYLAGDLVLPPFEKFDKFRAPALAKGTTKGNQVPTHLFFELCEDLGADLERLEKGYDGALLVLKRELLEYAAAELRRRKKEQNIRSFDDLLFDLQRALDGSGGKELARTLVGKYPAALIDEFQDTDPIQYRIFGSIYPGPDATLFFIGDPKQAIYSFRGADIYAYLTAARDVEGCHSLGTNWRSTPDLVAAVNTLFGCHPRPFYLEGIPFQEVNAADRNRENRLVLPDEMSAAPLQLWYAPCAGEGSFIGKGEADEFLPLAVAGEIVRLLEASRAGTAFFRDGAEGPKRTVVPGDMAVLVRTNREARLLQEALRQVRVPSVLQSAESLFASREASELLQVLAAVAQPALEGGVRGAMVTEMLGVTGNGLAALIADEGAWEERLERFIEYHELWLRHGFIVMARTLLSREGVRERLLVFDDGERRVTNLLHCLEVLHRASLEQGLGVDGLMKWFARQLEERSEREEYQIRLETDALAVKLVTIHKSKGLEYPIVFCPYSWRGTRSKGGSAVFHDPSQADALTLDLGSEDLESNCILEEKEILAENLRLLYVALTRARHRCYLVWGSFRDGETSALGYLLHPGADEDAPQGWTARLKGLDEQARRRELAALVESSGGTLALCDLPAPSPAPLGRLENAGAQPACRTFAGTISSDWRMTSFSALVSGTSHGGESPVWDETGPPSPQAPTGPAGGLSIFDFPRGARPGSCLHEIFEELDFKNSDPAGRRRVIEEKLADYGFDLKWGEGVLEMVDKVLCAPLGDDPTLALQNLGTGEQVAEMEFTLPLEPITSGGLAAIFSRFGADGVPPSLPGQMERLGFVPVRGMLRGFIDLVFMHQGRYYLLDWKSNHLGDRIEDYHQGALEQAMLREHYHLQYHLYTVALHRYLSGRIPGYDYETHFGGVFYLFLRGIDGGRGPDFGIFRNRPPQLLIEGISQYLGGRVEGGSHG</sequence>
<dbReference type="AlphaFoldDB" id="A0A0M4D711"/>
<evidence type="ECO:0000256" key="4">
    <source>
        <dbReference type="ARBA" id="ARBA00022763"/>
    </source>
</evidence>
<evidence type="ECO:0000256" key="13">
    <source>
        <dbReference type="ARBA" id="ARBA00034617"/>
    </source>
</evidence>
<dbReference type="HAMAP" id="MF_01485">
    <property type="entry name" value="RecB"/>
    <property type="match status" value="1"/>
</dbReference>
<dbReference type="Pfam" id="PF13361">
    <property type="entry name" value="UvrD_C"/>
    <property type="match status" value="1"/>
</dbReference>
<dbReference type="InterPro" id="IPR014017">
    <property type="entry name" value="DNA_helicase_UvrD-like_C"/>
</dbReference>
<evidence type="ECO:0000259" key="18">
    <source>
        <dbReference type="PROSITE" id="PS51198"/>
    </source>
</evidence>
<evidence type="ECO:0000313" key="21">
    <source>
        <dbReference type="Proteomes" id="UP000057158"/>
    </source>
</evidence>
<keyword evidence="11" id="KW-0234">DNA repair</keyword>
<keyword evidence="8 16" id="KW-0067">ATP-binding</keyword>
<dbReference type="Gene3D" id="1.10.3170.10">
    <property type="entry name" value="Recbcd, chain B, domain 2"/>
    <property type="match status" value="1"/>
</dbReference>
<dbReference type="SUPFAM" id="SSF52540">
    <property type="entry name" value="P-loop containing nucleoside triphosphate hydrolases"/>
    <property type="match status" value="1"/>
</dbReference>
<dbReference type="EC" id="5.6.2.4" evidence="14"/>
<evidence type="ECO:0000256" key="5">
    <source>
        <dbReference type="ARBA" id="ARBA00022801"/>
    </source>
</evidence>
<dbReference type="GO" id="GO:0003677">
    <property type="term" value="F:DNA binding"/>
    <property type="evidence" value="ECO:0007669"/>
    <property type="project" value="UniProtKB-KW"/>
</dbReference>
<comment type="catalytic activity">
    <reaction evidence="15">
        <text>ATP + H2O = ADP + phosphate + H(+)</text>
        <dbReference type="Rhea" id="RHEA:13065"/>
        <dbReference type="ChEBI" id="CHEBI:15377"/>
        <dbReference type="ChEBI" id="CHEBI:15378"/>
        <dbReference type="ChEBI" id="CHEBI:30616"/>
        <dbReference type="ChEBI" id="CHEBI:43474"/>
        <dbReference type="ChEBI" id="CHEBI:456216"/>
        <dbReference type="EC" id="5.6.2.4"/>
    </reaction>
</comment>
<dbReference type="InterPro" id="IPR011335">
    <property type="entry name" value="Restrct_endonuc-II-like"/>
</dbReference>
<keyword evidence="12" id="KW-0413">Isomerase</keyword>
<name>A0A0M4D711_9BACT</name>
<dbReference type="Gene3D" id="3.90.320.10">
    <property type="match status" value="1"/>
</dbReference>
<keyword evidence="9" id="KW-0460">Magnesium</keyword>